<keyword evidence="1" id="KW-0472">Membrane</keyword>
<proteinExistence type="predicted"/>
<feature type="transmembrane region" description="Helical" evidence="1">
    <location>
        <begin position="65"/>
        <end position="88"/>
    </location>
</feature>
<dbReference type="AlphaFoldDB" id="A0A0F6QYH6"/>
<sequence length="259" mass="27288">MPRLMESVGVTRRALHLAVLEPAKYRRKWALIVPLGIIVLFSGWSVAVVLSMFQDASVGNDPKALSINIVQLGGFMVPMLVGSSLLVLTASDKETGMLARIQTFGLSAKEIGLSKSLWATLVAFTGIAGVVLATFLAGSSFGVQMGGNYIAIVSFGLVAEVLCLVPAFLNLALRQHGQAFVLALSLVGALLGSAGHFIPRAVAAWIPFTFVGAVSPVRVNGDGFFESSYSALVPLVVLITSVLIGLISIASFPRRMTND</sequence>
<organism evidence="2 3">
    <name type="scientific">Corynebacterium camporealensis</name>
    <dbReference type="NCBI Taxonomy" id="161896"/>
    <lineage>
        <taxon>Bacteria</taxon>
        <taxon>Bacillati</taxon>
        <taxon>Actinomycetota</taxon>
        <taxon>Actinomycetes</taxon>
        <taxon>Mycobacteriales</taxon>
        <taxon>Corynebacteriaceae</taxon>
        <taxon>Corynebacterium</taxon>
    </lineage>
</organism>
<evidence type="ECO:0000313" key="2">
    <source>
        <dbReference type="EMBL" id="AKE40150.1"/>
    </source>
</evidence>
<dbReference type="HOGENOM" id="CLU_1072474_0_0_11"/>
<feature type="transmembrane region" description="Helical" evidence="1">
    <location>
        <begin position="180"/>
        <end position="208"/>
    </location>
</feature>
<gene>
    <name evidence="2" type="ORF">UL81_11090</name>
</gene>
<reference evidence="2 3" key="1">
    <citation type="journal article" date="2015" name="Genome Announc.">
        <title>Complete Genome Sequence of Corynebacterium camporealensis DSM 44610, Isolated from the Milk of a Manchega Sheep with Subclinical Mastitis.</title>
        <authorList>
            <person name="Ruckert C."/>
            <person name="Albersmeier A."/>
            <person name="Winkler A."/>
            <person name="Tauch A."/>
        </authorList>
    </citation>
    <scope>NUCLEOTIDE SEQUENCE [LARGE SCALE GENOMIC DNA]</scope>
    <source>
        <strain evidence="2 3">DSM 44610</strain>
    </source>
</reference>
<protein>
    <submittedName>
        <fullName evidence="2">ABC-2 family transporter protein</fullName>
    </submittedName>
</protein>
<dbReference type="Proteomes" id="UP000033566">
    <property type="component" value="Chromosome"/>
</dbReference>
<keyword evidence="3" id="KW-1185">Reference proteome</keyword>
<dbReference type="OrthoDB" id="9999103at2"/>
<dbReference type="KEGG" id="ccj:UL81_11090"/>
<feature type="transmembrane region" description="Helical" evidence="1">
    <location>
        <begin position="228"/>
        <end position="252"/>
    </location>
</feature>
<dbReference type="EMBL" id="CP011311">
    <property type="protein sequence ID" value="AKE40150.1"/>
    <property type="molecule type" value="Genomic_DNA"/>
</dbReference>
<dbReference type="PATRIC" id="fig|161896.4.peg.2164"/>
<evidence type="ECO:0000256" key="1">
    <source>
        <dbReference type="SAM" id="Phobius"/>
    </source>
</evidence>
<evidence type="ECO:0000313" key="3">
    <source>
        <dbReference type="Proteomes" id="UP000033566"/>
    </source>
</evidence>
<feature type="transmembrane region" description="Helical" evidence="1">
    <location>
        <begin position="29"/>
        <end position="53"/>
    </location>
</feature>
<feature type="transmembrane region" description="Helical" evidence="1">
    <location>
        <begin position="117"/>
        <end position="137"/>
    </location>
</feature>
<dbReference type="RefSeq" id="WP_035107446.1">
    <property type="nucleotide sequence ID" value="NZ_CP011311.1"/>
</dbReference>
<name>A0A0F6QYH6_9CORY</name>
<accession>A0A0F6QYH6</accession>
<keyword evidence="1" id="KW-0812">Transmembrane</keyword>
<keyword evidence="1" id="KW-1133">Transmembrane helix</keyword>
<feature type="transmembrane region" description="Helical" evidence="1">
    <location>
        <begin position="149"/>
        <end position="173"/>
    </location>
</feature>